<dbReference type="SMART" id="SM00382">
    <property type="entry name" value="AAA"/>
    <property type="match status" value="1"/>
</dbReference>
<dbReference type="InterPro" id="IPR003593">
    <property type="entry name" value="AAA+_ATPase"/>
</dbReference>
<proteinExistence type="predicted"/>
<dbReference type="PANTHER" id="PTHR43394:SF1">
    <property type="entry name" value="ATP-BINDING CASSETTE SUB-FAMILY B MEMBER 10, MITOCHONDRIAL"/>
    <property type="match status" value="1"/>
</dbReference>
<dbReference type="OrthoDB" id="6500128at2759"/>
<feature type="repeat" description="Solcar" evidence="7">
    <location>
        <begin position="127"/>
        <end position="237"/>
    </location>
</feature>
<accession>A0A4Q9MCK2</accession>
<dbReference type="SUPFAM" id="SSF52540">
    <property type="entry name" value="P-loop containing nucleoside triphosphate hydrolases"/>
    <property type="match status" value="1"/>
</dbReference>
<dbReference type="GO" id="GO:0016020">
    <property type="term" value="C:membrane"/>
    <property type="evidence" value="ECO:0007669"/>
    <property type="project" value="UniProtKB-SubCell"/>
</dbReference>
<dbReference type="InterPro" id="IPR039421">
    <property type="entry name" value="Type_1_exporter"/>
</dbReference>
<organism evidence="9">
    <name type="scientific">Dichomitus squalens</name>
    <dbReference type="NCBI Taxonomy" id="114155"/>
    <lineage>
        <taxon>Eukaryota</taxon>
        <taxon>Fungi</taxon>
        <taxon>Dikarya</taxon>
        <taxon>Basidiomycota</taxon>
        <taxon>Agaricomycotina</taxon>
        <taxon>Agaricomycetes</taxon>
        <taxon>Polyporales</taxon>
        <taxon>Polyporaceae</taxon>
        <taxon>Dichomitus</taxon>
    </lineage>
</organism>
<dbReference type="InterPro" id="IPR023395">
    <property type="entry name" value="MCP_dom_sf"/>
</dbReference>
<dbReference type="InterPro" id="IPR017871">
    <property type="entry name" value="ABC_transporter-like_CS"/>
</dbReference>
<dbReference type="PROSITE" id="PS50920">
    <property type="entry name" value="SOLCAR"/>
    <property type="match status" value="3"/>
</dbReference>
<dbReference type="GO" id="GO:0005524">
    <property type="term" value="F:ATP binding"/>
    <property type="evidence" value="ECO:0007669"/>
    <property type="project" value="UniProtKB-KW"/>
</dbReference>
<dbReference type="GO" id="GO:0015421">
    <property type="term" value="F:ABC-type oligopeptide transporter activity"/>
    <property type="evidence" value="ECO:0007669"/>
    <property type="project" value="TreeGrafter"/>
</dbReference>
<evidence type="ECO:0000259" key="8">
    <source>
        <dbReference type="PROSITE" id="PS50893"/>
    </source>
</evidence>
<dbReference type="GO" id="GO:0016887">
    <property type="term" value="F:ATP hydrolysis activity"/>
    <property type="evidence" value="ECO:0007669"/>
    <property type="project" value="InterPro"/>
</dbReference>
<evidence type="ECO:0000256" key="4">
    <source>
        <dbReference type="ARBA" id="ARBA00022840"/>
    </source>
</evidence>
<evidence type="ECO:0000313" key="9">
    <source>
        <dbReference type="EMBL" id="TBU24985.1"/>
    </source>
</evidence>
<evidence type="ECO:0000256" key="5">
    <source>
        <dbReference type="ARBA" id="ARBA00022989"/>
    </source>
</evidence>
<protein>
    <recommendedName>
        <fullName evidence="8">ABC transporter domain-containing protein</fullName>
    </recommendedName>
</protein>
<dbReference type="InterPro" id="IPR027417">
    <property type="entry name" value="P-loop_NTPase"/>
</dbReference>
<gene>
    <name evidence="9" type="ORF">BD311DRAFT_670619</name>
</gene>
<evidence type="ECO:0000256" key="6">
    <source>
        <dbReference type="ARBA" id="ARBA00023136"/>
    </source>
</evidence>
<reference evidence="9" key="1">
    <citation type="submission" date="2019-01" db="EMBL/GenBank/DDBJ databases">
        <title>Draft genome sequences of three monokaryotic isolates of the white-rot basidiomycete fungus Dichomitus squalens.</title>
        <authorList>
            <consortium name="DOE Joint Genome Institute"/>
            <person name="Lopez S.C."/>
            <person name="Andreopoulos B."/>
            <person name="Pangilinan J."/>
            <person name="Lipzen A."/>
            <person name="Riley R."/>
            <person name="Ahrendt S."/>
            <person name="Ng V."/>
            <person name="Barry K."/>
            <person name="Daum C."/>
            <person name="Grigoriev I.V."/>
            <person name="Hilden K.S."/>
            <person name="Makela M.R."/>
            <person name="de Vries R.P."/>
        </authorList>
    </citation>
    <scope>NUCLEOTIDE SEQUENCE [LARGE SCALE GENOMIC DNA]</scope>
    <source>
        <strain evidence="9">OM18370.1</strain>
    </source>
</reference>
<feature type="domain" description="ABC transporter" evidence="8">
    <location>
        <begin position="732"/>
        <end position="1012"/>
    </location>
</feature>
<evidence type="ECO:0000256" key="1">
    <source>
        <dbReference type="ARBA" id="ARBA00004141"/>
    </source>
</evidence>
<feature type="repeat" description="Solcar" evidence="7">
    <location>
        <begin position="27"/>
        <end position="115"/>
    </location>
</feature>
<dbReference type="Pfam" id="PF00153">
    <property type="entry name" value="Mito_carr"/>
    <property type="match status" value="3"/>
</dbReference>
<dbReference type="PANTHER" id="PTHR43394">
    <property type="entry name" value="ATP-DEPENDENT PERMEASE MDL1, MITOCHONDRIAL"/>
    <property type="match status" value="1"/>
</dbReference>
<dbReference type="InterPro" id="IPR018108">
    <property type="entry name" value="MCP_transmembrane"/>
</dbReference>
<dbReference type="Pfam" id="PF00005">
    <property type="entry name" value="ABC_tran"/>
    <property type="match status" value="1"/>
</dbReference>
<keyword evidence="4" id="KW-0067">ATP-binding</keyword>
<dbReference type="Gene3D" id="1.50.40.10">
    <property type="entry name" value="Mitochondrial carrier domain"/>
    <property type="match status" value="1"/>
</dbReference>
<feature type="repeat" description="Solcar" evidence="7">
    <location>
        <begin position="246"/>
        <end position="330"/>
    </location>
</feature>
<dbReference type="AlphaFoldDB" id="A0A4Q9MCK2"/>
<evidence type="ECO:0000256" key="7">
    <source>
        <dbReference type="PROSITE-ProRule" id="PRU00282"/>
    </source>
</evidence>
<evidence type="ECO:0000256" key="2">
    <source>
        <dbReference type="ARBA" id="ARBA00022692"/>
    </source>
</evidence>
<dbReference type="PROSITE" id="PS00211">
    <property type="entry name" value="ABC_TRANSPORTER_1"/>
    <property type="match status" value="1"/>
</dbReference>
<keyword evidence="5" id="KW-1133">Transmembrane helix</keyword>
<keyword evidence="3" id="KW-0547">Nucleotide-binding</keyword>
<evidence type="ECO:0000256" key="3">
    <source>
        <dbReference type="ARBA" id="ARBA00022741"/>
    </source>
</evidence>
<dbReference type="Gene3D" id="3.40.50.300">
    <property type="entry name" value="P-loop containing nucleotide triphosphate hydrolases"/>
    <property type="match status" value="1"/>
</dbReference>
<keyword evidence="2 7" id="KW-0812">Transmembrane</keyword>
<sequence length="1018" mass="113048">MASASTTMTVTPREEKVAVVERRGQNTQYALKFAGAAFANMASSAICNPTDIIKVRQQLRTQAPGGRANAFWSVGVEMARKEGIRSLGGGMSASMLREVVYSGIRMGTYELFKDKLHDASRGALSKEGLPLKIMSASIAATIGSALANPADLVKGPSSPLLNTLRMQAYYPNGSPYRNMRHAFATIYQDGAQAAVATGISPGTGGLRALYRGVWPTTVRGIVLSATQICSYDQIKQSLKRRGIMQEGVPLHFVASTFAGFFCSVTSNPVDVVKVRLMNDKNHEFKGALDCVRQITAKEGLFGFYKGFGMCWARFSGREGIFDPNDTPRVRHTKIGVWDLYEEREPKLSRIPGSVKLERYLELLEGLPYVWRMIKDVINIPTCAFLLFIYALVELGQAIFPAAGLWYQGQLLDIMQVAIDTRTIDKDRLVQISAGRIACSLGLRLMLVIKFRIEEPLIARIRRYYGVRLFHARARLDVPTYETTSVQRQLDEVSSEAFGRTVAFETLQKAATFLRAGFQLTAQAFVLLQVLRGQRDGILLCALTLSSQGAQWVSAINAFQMARVWAATTTNEDYVRMEGWRRVIGDPSHRKEVVAGNLAEYASAEFKKASDQVGDGAADFREWLRRQPMRRHFGFWSILEDPLRQIPQFVFTLRAIQYPANMPVSLASLHLIQESTMSFISNMHDLLNSTSSVSDQLAAVRKLYEVDKIKNKIADGTVPFPEDASQIKNGISLEFRNVSFKYPGADKHALRNVSFALSPGQLCVIVGVNGSGKSTILKLIARLYDPDEGQILVGGHDIRTLRLHDFRQAISVLFQDFTHFPLSIRENIAVGDPTAAMDEDHIRLAARLGGAEEFIEKLPEGFDTYLDRPVRDYYAGLPEGTKTLFGRNVDYSAIRNAGGLKSSSTSALSGGQMQRLAVARTFMRSVLSEEAKVGLLLFDEPSASLDPVAEHDLFDRLRNLRGSKTMLFSSHRFGNLTRHADLILYMNDTVVIESGTHEELLKQGGEYAKIWNLQAEAFI</sequence>
<name>A0A4Q9MCK2_9APHY</name>
<dbReference type="InterPro" id="IPR003439">
    <property type="entry name" value="ABC_transporter-like_ATP-bd"/>
</dbReference>
<keyword evidence="6 7" id="KW-0472">Membrane</keyword>
<dbReference type="PROSITE" id="PS50893">
    <property type="entry name" value="ABC_TRANSPORTER_2"/>
    <property type="match status" value="1"/>
</dbReference>
<dbReference type="EMBL" id="ML143469">
    <property type="protein sequence ID" value="TBU24985.1"/>
    <property type="molecule type" value="Genomic_DNA"/>
</dbReference>
<dbReference type="SUPFAM" id="SSF103506">
    <property type="entry name" value="Mitochondrial carrier"/>
    <property type="match status" value="1"/>
</dbReference>
<comment type="subcellular location">
    <subcellularLocation>
        <location evidence="1">Membrane</location>
        <topology evidence="1">Multi-pass membrane protein</topology>
    </subcellularLocation>
</comment>
<dbReference type="Proteomes" id="UP000292957">
    <property type="component" value="Unassembled WGS sequence"/>
</dbReference>